<proteinExistence type="predicted"/>
<organism evidence="1">
    <name type="scientific">uncultured Sphaerobacter sp</name>
    <dbReference type="NCBI Taxonomy" id="211440"/>
    <lineage>
        <taxon>Bacteria</taxon>
        <taxon>Pseudomonadati</taxon>
        <taxon>Thermomicrobiota</taxon>
        <taxon>Thermomicrobia</taxon>
        <taxon>Sphaerobacterales</taxon>
        <taxon>Sphaerobacterineae</taxon>
        <taxon>Sphaerobacteraceae</taxon>
        <taxon>Sphaerobacter</taxon>
        <taxon>environmental samples</taxon>
    </lineage>
</organism>
<dbReference type="Gene3D" id="3.90.70.10">
    <property type="entry name" value="Cysteine proteinases"/>
    <property type="match status" value="1"/>
</dbReference>
<accession>A0A060BWA6</accession>
<name>A0A060BWA6_9BACT</name>
<dbReference type="EMBL" id="KF119971">
    <property type="protein sequence ID" value="AIA87239.1"/>
    <property type="molecule type" value="Genomic_DNA"/>
</dbReference>
<reference evidence="1" key="1">
    <citation type="journal article" date="2013" name="Environ. Microbiol.">
        <title>Seasonally variable intestinal metagenomes of the red palm weevil (Rhynchophorus ferrugineus).</title>
        <authorList>
            <person name="Jia S."/>
            <person name="Zhang X."/>
            <person name="Zhang G."/>
            <person name="Yin A."/>
            <person name="Zhang S."/>
            <person name="Li F."/>
            <person name="Wang L."/>
            <person name="Zhao D."/>
            <person name="Yun Q."/>
            <person name="Tala"/>
            <person name="Wang J."/>
            <person name="Sun G."/>
            <person name="Baabdullah M."/>
            <person name="Yu X."/>
            <person name="Hu S."/>
            <person name="Al-Mssallem I.S."/>
            <person name="Yu J."/>
        </authorList>
    </citation>
    <scope>NUCLEOTIDE SEQUENCE</scope>
</reference>
<protein>
    <submittedName>
        <fullName evidence="1">CAZy families CBM50 protein</fullName>
    </submittedName>
</protein>
<dbReference type="AlphaFoldDB" id="A0A060BWA6"/>
<evidence type="ECO:0000313" key="1">
    <source>
        <dbReference type="EMBL" id="AIA87239.1"/>
    </source>
</evidence>
<feature type="non-terminal residue" evidence="1">
    <location>
        <position position="138"/>
    </location>
</feature>
<sequence>MPTSALIELNGITNIDELVPGTEILIPIVAEAPVTDQLSAFEGDAQTDQRIAAAPIAPVTEVANVPTYQQSYPLSSPYAAATIATAAFGAAIPENVFVDAVPLAENPHMGYRGNLYGEWGSTTDYGVYPEPLVPVLNA</sequence>